<protein>
    <submittedName>
        <fullName evidence="1">Uncharacterized protein</fullName>
    </submittedName>
</protein>
<dbReference type="PANTHER" id="PTHR34560:SF1">
    <property type="entry name" value="START DOMAIN-CONTAINING PROTEIN"/>
    <property type="match status" value="1"/>
</dbReference>
<evidence type="ECO:0000313" key="2">
    <source>
        <dbReference type="Proteomes" id="UP001162131"/>
    </source>
</evidence>
<keyword evidence="2" id="KW-1185">Reference proteome</keyword>
<reference evidence="1" key="1">
    <citation type="submission" date="2021-09" db="EMBL/GenBank/DDBJ databases">
        <authorList>
            <consortium name="AG Swart"/>
            <person name="Singh M."/>
            <person name="Singh A."/>
            <person name="Seah K."/>
            <person name="Emmerich C."/>
        </authorList>
    </citation>
    <scope>NUCLEOTIDE SEQUENCE</scope>
    <source>
        <strain evidence="1">ATCC30299</strain>
    </source>
</reference>
<dbReference type="Proteomes" id="UP001162131">
    <property type="component" value="Unassembled WGS sequence"/>
</dbReference>
<evidence type="ECO:0000313" key="1">
    <source>
        <dbReference type="EMBL" id="CAG9326917.1"/>
    </source>
</evidence>
<dbReference type="InterPro" id="IPR023393">
    <property type="entry name" value="START-like_dom_sf"/>
</dbReference>
<gene>
    <name evidence="1" type="ORF">BSTOLATCC_MIC42177</name>
</gene>
<name>A0AAU9JTY7_9CILI</name>
<dbReference type="EMBL" id="CAJZBQ010000041">
    <property type="protein sequence ID" value="CAG9326917.1"/>
    <property type="molecule type" value="Genomic_DNA"/>
</dbReference>
<accession>A0AAU9JTY7</accession>
<dbReference type="Gene3D" id="3.30.530.20">
    <property type="match status" value="1"/>
</dbReference>
<comment type="caution">
    <text evidence="1">The sequence shown here is derived from an EMBL/GenBank/DDBJ whole genome shotgun (WGS) entry which is preliminary data.</text>
</comment>
<organism evidence="1 2">
    <name type="scientific">Blepharisma stoltei</name>
    <dbReference type="NCBI Taxonomy" id="1481888"/>
    <lineage>
        <taxon>Eukaryota</taxon>
        <taxon>Sar</taxon>
        <taxon>Alveolata</taxon>
        <taxon>Ciliophora</taxon>
        <taxon>Postciliodesmatophora</taxon>
        <taxon>Heterotrichea</taxon>
        <taxon>Heterotrichida</taxon>
        <taxon>Blepharismidae</taxon>
        <taxon>Blepharisma</taxon>
    </lineage>
</organism>
<dbReference type="PANTHER" id="PTHR34560">
    <property type="entry name" value="POLYKETIDE CYCLASE/DEHYDRASE/LIPID TRANSPORT SUPERFAMILY PROTEIN"/>
    <property type="match status" value="1"/>
</dbReference>
<proteinExistence type="predicted"/>
<sequence>MKGVTVVSAPTKTRKLVIYHMSFPWPLSDRELVVTFNALPNPEDKSCTIVMATPQTSTYLNSEIPPCDRGNVRINVPIGCLYVKYLSENLTRVVFVVSANSNIRYLPRWLVNFGSKHIMYSMMATLRNKIENFEGSIYEKRVQEKPEYYNFLREKIDISLHH</sequence>
<dbReference type="SUPFAM" id="SSF55961">
    <property type="entry name" value="Bet v1-like"/>
    <property type="match status" value="1"/>
</dbReference>
<dbReference type="AlphaFoldDB" id="A0AAU9JTY7"/>